<organism evidence="1">
    <name type="scientific">Arundo donax</name>
    <name type="common">Giant reed</name>
    <name type="synonym">Donax arundinaceus</name>
    <dbReference type="NCBI Taxonomy" id="35708"/>
    <lineage>
        <taxon>Eukaryota</taxon>
        <taxon>Viridiplantae</taxon>
        <taxon>Streptophyta</taxon>
        <taxon>Embryophyta</taxon>
        <taxon>Tracheophyta</taxon>
        <taxon>Spermatophyta</taxon>
        <taxon>Magnoliopsida</taxon>
        <taxon>Liliopsida</taxon>
        <taxon>Poales</taxon>
        <taxon>Poaceae</taxon>
        <taxon>PACMAD clade</taxon>
        <taxon>Arundinoideae</taxon>
        <taxon>Arundineae</taxon>
        <taxon>Arundo</taxon>
    </lineage>
</organism>
<protein>
    <submittedName>
        <fullName evidence="1">Uncharacterized protein</fullName>
    </submittedName>
</protein>
<reference evidence="1" key="2">
    <citation type="journal article" date="2015" name="Data Brief">
        <title>Shoot transcriptome of the giant reed, Arundo donax.</title>
        <authorList>
            <person name="Barrero R.A."/>
            <person name="Guerrero F.D."/>
            <person name="Moolhuijzen P."/>
            <person name="Goolsby J.A."/>
            <person name="Tidwell J."/>
            <person name="Bellgard S.E."/>
            <person name="Bellgard M.I."/>
        </authorList>
    </citation>
    <scope>NUCLEOTIDE SEQUENCE</scope>
    <source>
        <tissue evidence="1">Shoot tissue taken approximately 20 cm above the soil surface</tissue>
    </source>
</reference>
<sequence>MGERRQRITVRTEAPVDYVAESKYLLEEIAKLTAC</sequence>
<evidence type="ECO:0000313" key="1">
    <source>
        <dbReference type="EMBL" id="JAD96628.1"/>
    </source>
</evidence>
<dbReference type="AlphaFoldDB" id="A0A0A9EC65"/>
<name>A0A0A9EC65_ARUDO</name>
<proteinExistence type="predicted"/>
<accession>A0A0A9EC65</accession>
<dbReference type="EMBL" id="GBRH01201267">
    <property type="protein sequence ID" value="JAD96628.1"/>
    <property type="molecule type" value="Transcribed_RNA"/>
</dbReference>
<reference evidence="1" key="1">
    <citation type="submission" date="2014-09" db="EMBL/GenBank/DDBJ databases">
        <authorList>
            <person name="Magalhaes I.L.F."/>
            <person name="Oliveira U."/>
            <person name="Santos F.R."/>
            <person name="Vidigal T.H.D.A."/>
            <person name="Brescovit A.D."/>
            <person name="Santos A.J."/>
        </authorList>
    </citation>
    <scope>NUCLEOTIDE SEQUENCE</scope>
    <source>
        <tissue evidence="1">Shoot tissue taken approximately 20 cm above the soil surface</tissue>
    </source>
</reference>